<dbReference type="FunFam" id="3.40.50.300:FF:000105">
    <property type="entry name" value="BMS1 ribosome biogenesis factor"/>
    <property type="match status" value="1"/>
</dbReference>
<feature type="compositionally biased region" description="Basic and acidic residues" evidence="11">
    <location>
        <begin position="529"/>
        <end position="538"/>
    </location>
</feature>
<dbReference type="InterPro" id="IPR007034">
    <property type="entry name" value="BMS1_TSR1_C"/>
</dbReference>
<dbReference type="GO" id="GO:0034511">
    <property type="term" value="F:U3 snoRNA binding"/>
    <property type="evidence" value="ECO:0007669"/>
    <property type="project" value="TreeGrafter"/>
</dbReference>
<gene>
    <name evidence="13" type="ORF">Ocin01_13483</name>
</gene>
<feature type="compositionally biased region" description="Acidic residues" evidence="11">
    <location>
        <begin position="427"/>
        <end position="440"/>
    </location>
</feature>
<dbReference type="InterPro" id="IPR037875">
    <property type="entry name" value="Bms1_N"/>
</dbReference>
<dbReference type="GO" id="GO:0003924">
    <property type="term" value="F:GTPase activity"/>
    <property type="evidence" value="ECO:0007669"/>
    <property type="project" value="TreeGrafter"/>
</dbReference>
<evidence type="ECO:0000259" key="12">
    <source>
        <dbReference type="PROSITE" id="PS51714"/>
    </source>
</evidence>
<keyword evidence="4" id="KW-0547">Nucleotide-binding</keyword>
<dbReference type="STRING" id="48709.A0A1D2MJU2"/>
<evidence type="ECO:0000313" key="13">
    <source>
        <dbReference type="EMBL" id="ODM93201.1"/>
    </source>
</evidence>
<accession>A0A1D2MJU2</accession>
<feature type="compositionally biased region" description="Basic and acidic residues" evidence="11">
    <location>
        <begin position="1183"/>
        <end position="1192"/>
    </location>
</feature>
<feature type="domain" description="Bms1-type G" evidence="12">
    <location>
        <begin position="82"/>
        <end position="248"/>
    </location>
</feature>
<dbReference type="GO" id="GO:0000479">
    <property type="term" value="P:endonucleolytic cleavage of tricistronic rRNA transcript (SSU-rRNA, 5.8S rRNA, LSU-rRNA)"/>
    <property type="evidence" value="ECO:0007669"/>
    <property type="project" value="TreeGrafter"/>
</dbReference>
<dbReference type="Pfam" id="PF22298">
    <property type="entry name" value="Tsr1_G-like"/>
    <property type="match status" value="1"/>
</dbReference>
<keyword evidence="2" id="KW-0690">Ribosome biogenesis</keyword>
<comment type="catalytic activity">
    <reaction evidence="9">
        <text>GTP + H2O = GDP + phosphate + H(+)</text>
        <dbReference type="Rhea" id="RHEA:19669"/>
        <dbReference type="ChEBI" id="CHEBI:15377"/>
        <dbReference type="ChEBI" id="CHEBI:15378"/>
        <dbReference type="ChEBI" id="CHEBI:37565"/>
        <dbReference type="ChEBI" id="CHEBI:43474"/>
        <dbReference type="ChEBI" id="CHEBI:58189"/>
    </reaction>
    <physiologicalReaction direction="left-to-right" evidence="9">
        <dbReference type="Rhea" id="RHEA:19670"/>
    </physiologicalReaction>
</comment>
<feature type="compositionally biased region" description="Basic and acidic residues" evidence="11">
    <location>
        <begin position="370"/>
        <end position="380"/>
    </location>
</feature>
<feature type="compositionally biased region" description="Acidic residues" evidence="11">
    <location>
        <begin position="503"/>
        <end position="528"/>
    </location>
</feature>
<feature type="compositionally biased region" description="Acidic residues" evidence="11">
    <location>
        <begin position="557"/>
        <end position="572"/>
    </location>
</feature>
<organism evidence="13 14">
    <name type="scientific">Orchesella cincta</name>
    <name type="common">Springtail</name>
    <name type="synonym">Podura cincta</name>
    <dbReference type="NCBI Taxonomy" id="48709"/>
    <lineage>
        <taxon>Eukaryota</taxon>
        <taxon>Metazoa</taxon>
        <taxon>Ecdysozoa</taxon>
        <taxon>Arthropoda</taxon>
        <taxon>Hexapoda</taxon>
        <taxon>Collembola</taxon>
        <taxon>Entomobryomorpha</taxon>
        <taxon>Entomobryoidea</taxon>
        <taxon>Orchesellidae</taxon>
        <taxon>Orchesellinae</taxon>
        <taxon>Orchesella</taxon>
    </lineage>
</organism>
<dbReference type="SMART" id="SM01362">
    <property type="entry name" value="DUF663"/>
    <property type="match status" value="1"/>
</dbReference>
<dbReference type="SUPFAM" id="SSF52540">
    <property type="entry name" value="P-loop containing nucleoside triphosphate hydrolases"/>
    <property type="match status" value="1"/>
</dbReference>
<keyword evidence="8" id="KW-0539">Nucleus</keyword>
<evidence type="ECO:0000256" key="4">
    <source>
        <dbReference type="ARBA" id="ARBA00022741"/>
    </source>
</evidence>
<keyword evidence="7" id="KW-0342">GTP-binding</keyword>
<feature type="compositionally biased region" description="Basic and acidic residues" evidence="11">
    <location>
        <begin position="756"/>
        <end position="771"/>
    </location>
</feature>
<feature type="region of interest" description="Disordered" evidence="11">
    <location>
        <begin position="427"/>
        <end position="446"/>
    </location>
</feature>
<feature type="region of interest" description="Disordered" evidence="11">
    <location>
        <begin position="1"/>
        <end position="44"/>
    </location>
</feature>
<comment type="subcellular location">
    <subcellularLocation>
        <location evidence="1">Nucleus</location>
        <location evidence="1">Nucleolus</location>
    </subcellularLocation>
</comment>
<dbReference type="PANTHER" id="PTHR12858">
    <property type="entry name" value="RIBOSOME BIOGENESIS PROTEIN"/>
    <property type="match status" value="1"/>
</dbReference>
<feature type="compositionally biased region" description="Basic and acidic residues" evidence="11">
    <location>
        <begin position="1159"/>
        <end position="1172"/>
    </location>
</feature>
<dbReference type="OrthoDB" id="10260897at2759"/>
<feature type="region of interest" description="Disordered" evidence="11">
    <location>
        <begin position="1159"/>
        <end position="1228"/>
    </location>
</feature>
<dbReference type="GO" id="GO:0030686">
    <property type="term" value="C:90S preribosome"/>
    <property type="evidence" value="ECO:0007669"/>
    <property type="project" value="TreeGrafter"/>
</dbReference>
<evidence type="ECO:0000313" key="14">
    <source>
        <dbReference type="Proteomes" id="UP000094527"/>
    </source>
</evidence>
<evidence type="ECO:0000256" key="11">
    <source>
        <dbReference type="SAM" id="MobiDB-lite"/>
    </source>
</evidence>
<keyword evidence="6" id="KW-0067">ATP-binding</keyword>
<feature type="region of interest" description="Disordered" evidence="11">
    <location>
        <begin position="482"/>
        <end position="641"/>
    </location>
</feature>
<evidence type="ECO:0000256" key="1">
    <source>
        <dbReference type="ARBA" id="ARBA00004604"/>
    </source>
</evidence>
<dbReference type="EMBL" id="LJIJ01001046">
    <property type="protein sequence ID" value="ODM93201.1"/>
    <property type="molecule type" value="Genomic_DNA"/>
</dbReference>
<evidence type="ECO:0000256" key="3">
    <source>
        <dbReference type="ARBA" id="ARBA00022553"/>
    </source>
</evidence>
<dbReference type="OMA" id="KLHVPMV"/>
<feature type="region of interest" description="Disordered" evidence="11">
    <location>
        <begin position="363"/>
        <end position="387"/>
    </location>
</feature>
<feature type="compositionally biased region" description="Acidic residues" evidence="11">
    <location>
        <begin position="742"/>
        <end position="755"/>
    </location>
</feature>
<feature type="compositionally biased region" description="Basic residues" evidence="11">
    <location>
        <begin position="10"/>
        <end position="28"/>
    </location>
</feature>
<dbReference type="Pfam" id="PF08142">
    <property type="entry name" value="AARP2CN"/>
    <property type="match status" value="1"/>
</dbReference>
<keyword evidence="3" id="KW-0597">Phosphoprotein</keyword>
<feature type="compositionally biased region" description="Basic residues" evidence="11">
    <location>
        <begin position="1173"/>
        <end position="1182"/>
    </location>
</feature>
<dbReference type="GO" id="GO:0005654">
    <property type="term" value="C:nucleoplasm"/>
    <property type="evidence" value="ECO:0007669"/>
    <property type="project" value="UniProtKB-ARBA"/>
</dbReference>
<feature type="compositionally biased region" description="Acidic residues" evidence="11">
    <location>
        <begin position="624"/>
        <end position="641"/>
    </location>
</feature>
<dbReference type="GO" id="GO:0005525">
    <property type="term" value="F:GTP binding"/>
    <property type="evidence" value="ECO:0007669"/>
    <property type="project" value="UniProtKB-KW"/>
</dbReference>
<dbReference type="GO" id="GO:0000462">
    <property type="term" value="P:maturation of SSU-rRNA from tricistronic rRNA transcript (SSU-rRNA, 5.8S rRNA, LSU-rRNA)"/>
    <property type="evidence" value="ECO:0007669"/>
    <property type="project" value="TreeGrafter"/>
</dbReference>
<evidence type="ECO:0000256" key="9">
    <source>
        <dbReference type="ARBA" id="ARBA00049117"/>
    </source>
</evidence>
<dbReference type="SMART" id="SM00785">
    <property type="entry name" value="AARP2CN"/>
    <property type="match status" value="1"/>
</dbReference>
<keyword evidence="14" id="KW-1185">Reference proteome</keyword>
<evidence type="ECO:0000256" key="6">
    <source>
        <dbReference type="ARBA" id="ARBA00022840"/>
    </source>
</evidence>
<dbReference type="InterPro" id="IPR039761">
    <property type="entry name" value="Bms1/Tsr1"/>
</dbReference>
<feature type="compositionally biased region" description="Basic and acidic residues" evidence="11">
    <location>
        <begin position="29"/>
        <end position="40"/>
    </location>
</feature>
<comment type="caution">
    <text evidence="13">The sequence shown here is derived from an EMBL/GenBank/DDBJ whole genome shotgun (WGS) entry which is preliminary data.</text>
</comment>
<sequence>MEGGDVFSKNKPHRAPQKGKKGERKRNKDKPNLDNVDPRIRNPKAFAITGAVRAERRFRRNQDFETKKERVPRVDRTPVEPPPFIIAIVGPPKVGKSTLFRNLIKNFTRQTLSEIKGPVTIVSGKKRRLTLMECNNDINSMIDVAKVADLVLLLIDASFGFEMEVFEFLNICQVHGFPQIMGVLTHLDVIKNKNQLKKVKKTLKHRFWTEVYPGSKLFYLSGYYPNNDAYPKNEIHNLSRFVSVMKFRPTQWRSEHSHVLVDRMEDLTSLEAIRVNAKVDRTVSVYGYVHGTFLKPHVSVHIPGLGDYTPQAITELPDPCPLPMKERTFKRTLNEKEKVMYAPFCGVGGIVYDKDAVYIDLGGSHSHSRKDKDRDDESGKPSDSNPFVDELRELTTTLDAKIESAGLKIFSESAEINVAEMEMDYPDVTEEDDESNDEDSSPIKSRNYTVVHSEDGRVRRKVVFEGEKRALGDDVTEEIQAELESLKSSVDVQKMPKSKLHEDEDENEEQDSDDDDDESDSDTSIEDQSDVKIKTEKKQKTRVSVESTKTKNKAPESETDDDENEDISEEIAAETGKLKTSVKESHVKQSDSSSDSSDEEVDGELVERGTQKKRTKSLKTLDLENSDEEGVEEDAESEEDEIVVDHNASNTLESEKEARIEKAETAFYSRFRSRSLQKMIYDPAEDYMNVTSRADFDHANAAIREDAGVVDTEELKDLFIGGDYAETAKQLLDAEDNEDEDDFFGDFEMLDDEDSEKPTTVDKKPKNEEERQELKKKLKEKFNMDYDDGKDGNNFYQEWKAVMEEQSKSNRQFFEDIDDPKLLQELRGFCPGTYVRIEIGGVPCEFVLKFEPQARCPLIVGSVDAPNQETLAVVQARIKKHRWHPKILKSRDPVIMSVGWRRFQTIALYSVHDHNMRNRMIKYTPEHLHCIANFYGPMTPQGTGILGIAPRGFDGFRITMTGTILDMDKSAELVKKLKLVGNPSQVFKKSAFVQGMFNSRLEVAKFIGAKIKTVSGIRGVVKRPLQAPPGAFRATFEDKILMSDIVFCRTWVNVDIPKFFLNIANYVDDKPRLLKTVGQLKREAGVQVAPNPDNLYTGVERETRTFRPLKVPKGLQAKLPYKEKPKIQAKENAPQRIAVIKEPHERKMTKFLNTLKSRLSEKEQREKDDKSMKHAVRTKKLKKVEEQMTKRQKELRKKVFKTLEKMNKNKTPAGVGGGNPKYRNKRRK</sequence>
<keyword evidence="5" id="KW-0378">Hydrolase</keyword>
<dbReference type="InterPro" id="IPR027417">
    <property type="entry name" value="P-loop_NTPase"/>
</dbReference>
<dbReference type="GO" id="GO:0032040">
    <property type="term" value="C:small-subunit processome"/>
    <property type="evidence" value="ECO:0007669"/>
    <property type="project" value="UniProtKB-ARBA"/>
</dbReference>
<evidence type="ECO:0000256" key="7">
    <source>
        <dbReference type="ARBA" id="ARBA00023134"/>
    </source>
</evidence>
<dbReference type="Gene3D" id="3.40.50.300">
    <property type="entry name" value="P-loop containing nucleotide triphosphate hydrolases"/>
    <property type="match status" value="1"/>
</dbReference>
<evidence type="ECO:0000256" key="5">
    <source>
        <dbReference type="ARBA" id="ARBA00022801"/>
    </source>
</evidence>
<dbReference type="Pfam" id="PF04950">
    <property type="entry name" value="RIBIOP_C"/>
    <property type="match status" value="1"/>
</dbReference>
<comment type="similarity">
    <text evidence="10">Belongs to the TRAFAC class translation factor GTPase superfamily. Bms1-like GTPase family. BMS1 subfamily.</text>
</comment>
<dbReference type="InterPro" id="IPR012948">
    <property type="entry name" value="AARP2CN"/>
</dbReference>
<evidence type="ECO:0000256" key="2">
    <source>
        <dbReference type="ARBA" id="ARBA00022517"/>
    </source>
</evidence>
<evidence type="ECO:0000256" key="8">
    <source>
        <dbReference type="ARBA" id="ARBA00023242"/>
    </source>
</evidence>
<evidence type="ECO:0000256" key="10">
    <source>
        <dbReference type="ARBA" id="ARBA00061391"/>
    </source>
</evidence>
<dbReference type="InterPro" id="IPR030387">
    <property type="entry name" value="G_Bms1/Tsr1_dom"/>
</dbReference>
<name>A0A1D2MJU2_ORCCI</name>
<proteinExistence type="inferred from homology"/>
<dbReference type="Proteomes" id="UP000094527">
    <property type="component" value="Unassembled WGS sequence"/>
</dbReference>
<protein>
    <submittedName>
        <fullName evidence="13">Ribosome biogenesis protein bms1</fullName>
    </submittedName>
</protein>
<dbReference type="PANTHER" id="PTHR12858:SF2">
    <property type="entry name" value="RIBOSOME BIOGENESIS PROTEIN BMS1 HOMOLOG"/>
    <property type="match status" value="1"/>
</dbReference>
<dbReference type="PROSITE" id="PS51714">
    <property type="entry name" value="G_BMS1"/>
    <property type="match status" value="1"/>
</dbReference>
<feature type="region of interest" description="Disordered" evidence="11">
    <location>
        <begin position="742"/>
        <end position="771"/>
    </location>
</feature>
<reference evidence="13 14" key="1">
    <citation type="journal article" date="2016" name="Genome Biol. Evol.">
        <title>Gene Family Evolution Reflects Adaptation to Soil Environmental Stressors in the Genome of the Collembolan Orchesella cincta.</title>
        <authorList>
            <person name="Faddeeva-Vakhrusheva A."/>
            <person name="Derks M.F."/>
            <person name="Anvar S.Y."/>
            <person name="Agamennone V."/>
            <person name="Suring W."/>
            <person name="Smit S."/>
            <person name="van Straalen N.M."/>
            <person name="Roelofs D."/>
        </authorList>
    </citation>
    <scope>NUCLEOTIDE SEQUENCE [LARGE SCALE GENOMIC DNA]</scope>
    <source>
        <tissue evidence="13">Mixed pool</tissue>
    </source>
</reference>
<dbReference type="GO" id="GO:0005524">
    <property type="term" value="F:ATP binding"/>
    <property type="evidence" value="ECO:0007669"/>
    <property type="project" value="UniProtKB-KW"/>
</dbReference>
<dbReference type="CDD" id="cd01882">
    <property type="entry name" value="BMS1"/>
    <property type="match status" value="1"/>
</dbReference>
<dbReference type="AlphaFoldDB" id="A0A1D2MJU2"/>